<keyword evidence="3 4" id="KW-0574">Periplasm</keyword>
<dbReference type="PANTHER" id="PTHR36504:SF1">
    <property type="entry name" value="LIPOPOLYSACCHARIDE EXPORT SYSTEM PROTEIN LPTA"/>
    <property type="match status" value="1"/>
</dbReference>
<evidence type="ECO:0000313" key="7">
    <source>
        <dbReference type="EMBL" id="MBZ1349792.1"/>
    </source>
</evidence>
<evidence type="ECO:0000256" key="5">
    <source>
        <dbReference type="SAM" id="MobiDB-lite"/>
    </source>
</evidence>
<dbReference type="GO" id="GO:0001530">
    <property type="term" value="F:lipopolysaccharide binding"/>
    <property type="evidence" value="ECO:0007669"/>
    <property type="project" value="InterPro"/>
</dbReference>
<dbReference type="RefSeq" id="WP_259660988.1">
    <property type="nucleotide sequence ID" value="NZ_JAHXRI010000006.1"/>
</dbReference>
<comment type="subcellular location">
    <subcellularLocation>
        <location evidence="4">Periplasm</location>
    </subcellularLocation>
</comment>
<dbReference type="GO" id="GO:0009279">
    <property type="term" value="C:cell outer membrane"/>
    <property type="evidence" value="ECO:0007669"/>
    <property type="project" value="TreeGrafter"/>
</dbReference>
<feature type="domain" description="Organic solvent tolerance-like N-terminal" evidence="6">
    <location>
        <begin position="28"/>
        <end position="145"/>
    </location>
</feature>
<gene>
    <name evidence="4 7" type="primary">lptA</name>
    <name evidence="7" type="ORF">KZZ10_03960</name>
</gene>
<dbReference type="PANTHER" id="PTHR36504">
    <property type="entry name" value="LIPOPOLYSACCHARIDE EXPORT SYSTEM PROTEIN LPTA"/>
    <property type="match status" value="1"/>
</dbReference>
<protein>
    <recommendedName>
        <fullName evidence="4">Lipopolysaccharide export system protein LptA</fullName>
    </recommendedName>
</protein>
<evidence type="ECO:0000256" key="4">
    <source>
        <dbReference type="HAMAP-Rule" id="MF_01914"/>
    </source>
</evidence>
<dbReference type="InterPro" id="IPR005653">
    <property type="entry name" value="OstA-like_N"/>
</dbReference>
<dbReference type="InterPro" id="IPR052037">
    <property type="entry name" value="LPS_export_LptA"/>
</dbReference>
<reference evidence="7" key="1">
    <citation type="submission" date="2021-07" db="EMBL/GenBank/DDBJ databases">
        <title>New genus and species of the family Alcaligenaceae.</title>
        <authorList>
            <person name="Hahn M.W."/>
        </authorList>
    </citation>
    <scope>NUCLEOTIDE SEQUENCE</scope>
    <source>
        <strain evidence="7">LF4-65</strain>
    </source>
</reference>
<evidence type="ECO:0000256" key="2">
    <source>
        <dbReference type="ARBA" id="ARBA00022729"/>
    </source>
</evidence>
<sequence>MLCLHGSLGHAQQAPSATVTPEEPSTTILSDTLHYDDTKRESTFTGKVVMTRGLLTMNADVLQMREDKDGNQFGDATMKSDKLVLIRQLRPENFEVLEGVGQRAEYDGKNETFDLIGKAVVSRYICGKHFDTVSGQQVRYNQKTDVYQAFSGPNSANADGRVRSVAQPKARAEAAVAECKAKQGNLAPTPAAKPAGAARP</sequence>
<dbReference type="GO" id="GO:0015920">
    <property type="term" value="P:lipopolysaccharide transport"/>
    <property type="evidence" value="ECO:0007669"/>
    <property type="project" value="UniProtKB-UniRule"/>
</dbReference>
<keyword evidence="1 4" id="KW-0813">Transport</keyword>
<dbReference type="Pfam" id="PF03968">
    <property type="entry name" value="LptD_N"/>
    <property type="match status" value="1"/>
</dbReference>
<evidence type="ECO:0000313" key="8">
    <source>
        <dbReference type="Proteomes" id="UP000739565"/>
    </source>
</evidence>
<dbReference type="GO" id="GO:0043165">
    <property type="term" value="P:Gram-negative-bacterium-type cell outer membrane assembly"/>
    <property type="evidence" value="ECO:0007669"/>
    <property type="project" value="UniProtKB-UniRule"/>
</dbReference>
<dbReference type="EMBL" id="JAHXRI010000006">
    <property type="protein sequence ID" value="MBZ1349792.1"/>
    <property type="molecule type" value="Genomic_DNA"/>
</dbReference>
<keyword evidence="2" id="KW-0732">Signal</keyword>
<feature type="region of interest" description="Disordered" evidence="5">
    <location>
        <begin position="1"/>
        <end position="24"/>
    </location>
</feature>
<dbReference type="HAMAP" id="MF_01914">
    <property type="entry name" value="LPS_assembly_LptA"/>
    <property type="match status" value="1"/>
</dbReference>
<dbReference type="Gene3D" id="2.60.450.10">
    <property type="entry name" value="Lipopolysaccharide (LPS) transport protein A like domain"/>
    <property type="match status" value="1"/>
</dbReference>
<evidence type="ECO:0000259" key="6">
    <source>
        <dbReference type="Pfam" id="PF03968"/>
    </source>
</evidence>
<name>A0A953T4G4_9BURK</name>
<dbReference type="GO" id="GO:0017089">
    <property type="term" value="F:glycolipid transfer activity"/>
    <property type="evidence" value="ECO:0007669"/>
    <property type="project" value="TreeGrafter"/>
</dbReference>
<comment type="subunit">
    <text evidence="4">Component of the lipopolysaccharide transport and assembly complex.</text>
</comment>
<comment type="caution">
    <text evidence="7">The sequence shown here is derived from an EMBL/GenBank/DDBJ whole genome shotgun (WGS) entry which is preliminary data.</text>
</comment>
<dbReference type="AlphaFoldDB" id="A0A953T4G4"/>
<dbReference type="InterPro" id="IPR014340">
    <property type="entry name" value="LptA"/>
</dbReference>
<dbReference type="NCBIfam" id="TIGR03002">
    <property type="entry name" value="outer_YhbN_LptA"/>
    <property type="match status" value="1"/>
</dbReference>
<accession>A0A953T4G4</accession>
<feature type="compositionally biased region" description="Polar residues" evidence="5">
    <location>
        <begin position="13"/>
        <end position="24"/>
    </location>
</feature>
<evidence type="ECO:0000256" key="3">
    <source>
        <dbReference type="ARBA" id="ARBA00022764"/>
    </source>
</evidence>
<dbReference type="Proteomes" id="UP000739565">
    <property type="component" value="Unassembled WGS sequence"/>
</dbReference>
<proteinExistence type="inferred from homology"/>
<feature type="region of interest" description="Disordered" evidence="5">
    <location>
        <begin position="181"/>
        <end position="200"/>
    </location>
</feature>
<keyword evidence="8" id="KW-1185">Reference proteome</keyword>
<comment type="function">
    <text evidence="4">Involved in the assembly of lipopolysaccharide (LPS). Required for the translocation of LPS from the inner membrane to the outer membrane.</text>
</comment>
<dbReference type="GO" id="GO:0030288">
    <property type="term" value="C:outer membrane-bounded periplasmic space"/>
    <property type="evidence" value="ECO:0007669"/>
    <property type="project" value="TreeGrafter"/>
</dbReference>
<organism evidence="7 8">
    <name type="scientific">Zwartia hollandica</name>
    <dbReference type="NCBI Taxonomy" id="324606"/>
    <lineage>
        <taxon>Bacteria</taxon>
        <taxon>Pseudomonadati</taxon>
        <taxon>Pseudomonadota</taxon>
        <taxon>Betaproteobacteria</taxon>
        <taxon>Burkholderiales</taxon>
        <taxon>Alcaligenaceae</taxon>
        <taxon>Zwartia</taxon>
    </lineage>
</organism>
<feature type="compositionally biased region" description="Low complexity" evidence="5">
    <location>
        <begin position="187"/>
        <end position="200"/>
    </location>
</feature>
<comment type="similarity">
    <text evidence="4">Belongs to the LptA family.</text>
</comment>
<evidence type="ECO:0000256" key="1">
    <source>
        <dbReference type="ARBA" id="ARBA00022448"/>
    </source>
</evidence>